<proteinExistence type="predicted"/>
<dbReference type="Gramene" id="KVH88341">
    <property type="protein sequence ID" value="KVH88341"/>
    <property type="gene ID" value="Ccrd_024054"/>
</dbReference>
<dbReference type="Proteomes" id="UP000243975">
    <property type="component" value="Unassembled WGS sequence"/>
</dbReference>
<organism evidence="1 2">
    <name type="scientific">Cynara cardunculus var. scolymus</name>
    <name type="common">Globe artichoke</name>
    <name type="synonym">Cynara scolymus</name>
    <dbReference type="NCBI Taxonomy" id="59895"/>
    <lineage>
        <taxon>Eukaryota</taxon>
        <taxon>Viridiplantae</taxon>
        <taxon>Streptophyta</taxon>
        <taxon>Embryophyta</taxon>
        <taxon>Tracheophyta</taxon>
        <taxon>Spermatophyta</taxon>
        <taxon>Magnoliopsida</taxon>
        <taxon>eudicotyledons</taxon>
        <taxon>Gunneridae</taxon>
        <taxon>Pentapetalae</taxon>
        <taxon>asterids</taxon>
        <taxon>campanulids</taxon>
        <taxon>Asterales</taxon>
        <taxon>Asteraceae</taxon>
        <taxon>Carduoideae</taxon>
        <taxon>Cardueae</taxon>
        <taxon>Carduinae</taxon>
        <taxon>Cynara</taxon>
    </lineage>
</organism>
<comment type="caution">
    <text evidence="1">The sequence shown here is derived from an EMBL/GenBank/DDBJ whole genome shotgun (WGS) entry which is preliminary data.</text>
</comment>
<accession>A0A103XCW9</accession>
<gene>
    <name evidence="1" type="ORF">Ccrd_024054</name>
</gene>
<evidence type="ECO:0000313" key="2">
    <source>
        <dbReference type="Proteomes" id="UP000243975"/>
    </source>
</evidence>
<name>A0A103XCW9_CYNCS</name>
<reference evidence="1 2" key="1">
    <citation type="journal article" date="2016" name="Sci. Rep.">
        <title>The genome sequence of the outbreeding globe artichoke constructed de novo incorporating a phase-aware low-pass sequencing strategy of F1 progeny.</title>
        <authorList>
            <person name="Scaglione D."/>
            <person name="Reyes-Chin-Wo S."/>
            <person name="Acquadro A."/>
            <person name="Froenicke L."/>
            <person name="Portis E."/>
            <person name="Beitel C."/>
            <person name="Tirone M."/>
            <person name="Mauro R."/>
            <person name="Lo Monaco A."/>
            <person name="Mauromicale G."/>
            <person name="Faccioli P."/>
            <person name="Cattivelli L."/>
            <person name="Rieseberg L."/>
            <person name="Michelmore R."/>
            <person name="Lanteri S."/>
        </authorList>
    </citation>
    <scope>NUCLEOTIDE SEQUENCE [LARGE SCALE GENOMIC DNA]</scope>
    <source>
        <strain evidence="1">2C</strain>
    </source>
</reference>
<evidence type="ECO:0000313" key="1">
    <source>
        <dbReference type="EMBL" id="KVH88341.1"/>
    </source>
</evidence>
<dbReference type="AlphaFoldDB" id="A0A103XCW9"/>
<sequence length="123" mass="13920">MARTGKKNRRKKTQGIMRFYLKKGIARPRCSNQYDTSYQASFVSPPAAMPTVEIVLCACRICFLVCGFTPLLLIHTKYPKLTKARRDLNAPENAAIGAFAGDYMLHCFFSHAYQECHVLSQLL</sequence>
<protein>
    <submittedName>
        <fullName evidence="1">Uncharacterized protein</fullName>
    </submittedName>
</protein>
<keyword evidence="2" id="KW-1185">Reference proteome</keyword>
<dbReference type="EMBL" id="LEKV01005442">
    <property type="protein sequence ID" value="KVH88341.1"/>
    <property type="molecule type" value="Genomic_DNA"/>
</dbReference>